<name>A0AAI9YA35_9PEZI</name>
<keyword evidence="10" id="KW-1185">Reference proteome</keyword>
<evidence type="ECO:0000256" key="4">
    <source>
        <dbReference type="ARBA" id="ARBA00022723"/>
    </source>
</evidence>
<dbReference type="GO" id="GO:0016837">
    <property type="term" value="F:carbon-oxygen lyase activity, acting on polysaccharides"/>
    <property type="evidence" value="ECO:0007669"/>
    <property type="project" value="TreeGrafter"/>
</dbReference>
<dbReference type="Proteomes" id="UP001239213">
    <property type="component" value="Unassembled WGS sequence"/>
</dbReference>
<keyword evidence="5" id="KW-0732">Signal</keyword>
<comment type="similarity">
    <text evidence="8">Belongs to the polysaccharide lyase 9 family.</text>
</comment>
<evidence type="ECO:0000256" key="2">
    <source>
        <dbReference type="ARBA" id="ARBA00004613"/>
    </source>
</evidence>
<dbReference type="GO" id="GO:0046872">
    <property type="term" value="F:metal ion binding"/>
    <property type="evidence" value="ECO:0007669"/>
    <property type="project" value="UniProtKB-KW"/>
</dbReference>
<evidence type="ECO:0008006" key="11">
    <source>
        <dbReference type="Google" id="ProtNLM"/>
    </source>
</evidence>
<organism evidence="9 10">
    <name type="scientific">Colletotrichum cuscutae</name>
    <dbReference type="NCBI Taxonomy" id="1209917"/>
    <lineage>
        <taxon>Eukaryota</taxon>
        <taxon>Fungi</taxon>
        <taxon>Dikarya</taxon>
        <taxon>Ascomycota</taxon>
        <taxon>Pezizomycotina</taxon>
        <taxon>Sordariomycetes</taxon>
        <taxon>Hypocreomycetidae</taxon>
        <taxon>Glomerellales</taxon>
        <taxon>Glomerellaceae</taxon>
        <taxon>Colletotrichum</taxon>
        <taxon>Colletotrichum acutatum species complex</taxon>
    </lineage>
</organism>
<evidence type="ECO:0000256" key="8">
    <source>
        <dbReference type="ARBA" id="ARBA00038263"/>
    </source>
</evidence>
<evidence type="ECO:0000256" key="5">
    <source>
        <dbReference type="ARBA" id="ARBA00022729"/>
    </source>
</evidence>
<dbReference type="InterPro" id="IPR012334">
    <property type="entry name" value="Pectin_lyas_fold"/>
</dbReference>
<protein>
    <recommendedName>
        <fullName evidence="11">Pectate lyase</fullName>
    </recommendedName>
</protein>
<comment type="subcellular location">
    <subcellularLocation>
        <location evidence="2">Secreted</location>
    </subcellularLocation>
</comment>
<keyword evidence="3" id="KW-0964">Secreted</keyword>
<comment type="caution">
    <text evidence="9">The sequence shown here is derived from an EMBL/GenBank/DDBJ whole genome shotgun (WGS) entry which is preliminary data.</text>
</comment>
<comment type="cofactor">
    <cofactor evidence="1">
        <name>Ca(2+)</name>
        <dbReference type="ChEBI" id="CHEBI:29108"/>
    </cofactor>
</comment>
<dbReference type="AlphaFoldDB" id="A0AAI9YA35"/>
<sequence>MSSFLGRTQVHKKVLGARETFTQCKKKKKKKKKKKFTRLLSSPKGRVIGPPPARKVVIPSKSNPPPLALLALLLSGAYHTTARDIFVSPAGTGTGTLDAPYGSIQSAVGAAVAGDTIFLRGGTYAPTANVQIAKSGTRTQPITVRAYPGEKVVVDGENMPGTPKALDEALPNSERGIFHFRERMLKCP</sequence>
<dbReference type="PANTHER" id="PTHR40088:SF1">
    <property type="entry name" value="PECTATE LYASE PEL9"/>
    <property type="match status" value="1"/>
</dbReference>
<dbReference type="SUPFAM" id="SSF51126">
    <property type="entry name" value="Pectin lyase-like"/>
    <property type="match status" value="1"/>
</dbReference>
<evidence type="ECO:0000256" key="7">
    <source>
        <dbReference type="ARBA" id="ARBA00023239"/>
    </source>
</evidence>
<keyword evidence="6" id="KW-0106">Calcium</keyword>
<proteinExistence type="inferred from homology"/>
<dbReference type="Pfam" id="PF14592">
    <property type="entry name" value="Chondroitinas_B"/>
    <property type="match status" value="1"/>
</dbReference>
<dbReference type="InterPro" id="IPR011050">
    <property type="entry name" value="Pectin_lyase_fold/virulence"/>
</dbReference>
<keyword evidence="7" id="KW-0456">Lyase</keyword>
<evidence type="ECO:0000256" key="1">
    <source>
        <dbReference type="ARBA" id="ARBA00001913"/>
    </source>
</evidence>
<evidence type="ECO:0000256" key="6">
    <source>
        <dbReference type="ARBA" id="ARBA00022837"/>
    </source>
</evidence>
<accession>A0AAI9YA35</accession>
<dbReference type="InterPro" id="IPR039513">
    <property type="entry name" value="PL-6"/>
</dbReference>
<dbReference type="InterPro" id="IPR052052">
    <property type="entry name" value="Polysaccharide_Lyase_9"/>
</dbReference>
<gene>
    <name evidence="9" type="ORF">CCUS01_14058</name>
</gene>
<dbReference type="Gene3D" id="2.160.20.10">
    <property type="entry name" value="Single-stranded right-handed beta-helix, Pectin lyase-like"/>
    <property type="match status" value="1"/>
</dbReference>
<evidence type="ECO:0000256" key="3">
    <source>
        <dbReference type="ARBA" id="ARBA00022525"/>
    </source>
</evidence>
<dbReference type="GO" id="GO:0005576">
    <property type="term" value="C:extracellular region"/>
    <property type="evidence" value="ECO:0007669"/>
    <property type="project" value="UniProtKB-SubCell"/>
</dbReference>
<evidence type="ECO:0000313" key="9">
    <source>
        <dbReference type="EMBL" id="KAK1492276.1"/>
    </source>
</evidence>
<dbReference type="EMBL" id="MPDP01000030">
    <property type="protein sequence ID" value="KAK1492276.1"/>
    <property type="molecule type" value="Genomic_DNA"/>
</dbReference>
<keyword evidence="4" id="KW-0479">Metal-binding</keyword>
<dbReference type="PANTHER" id="PTHR40088">
    <property type="entry name" value="PECTATE LYASE (EUROFUNG)"/>
    <property type="match status" value="1"/>
</dbReference>
<evidence type="ECO:0000313" key="10">
    <source>
        <dbReference type="Proteomes" id="UP001239213"/>
    </source>
</evidence>
<reference evidence="9" key="1">
    <citation type="submission" date="2016-11" db="EMBL/GenBank/DDBJ databases">
        <title>The genome sequence of Colletotrichum cuscutae.</title>
        <authorList>
            <person name="Baroncelli R."/>
        </authorList>
    </citation>
    <scope>NUCLEOTIDE SEQUENCE</scope>
    <source>
        <strain evidence="9">IMI 304802</strain>
    </source>
</reference>